<accession>J9C584</accession>
<comment type="caution">
    <text evidence="2">The sequence shown here is derived from an EMBL/GenBank/DDBJ whole genome shotgun (WGS) entry which is preliminary data.</text>
</comment>
<sequence>MTSFVASHFVNRIVDSIKVELLRTLSDTRLVFASTTFSVHTLLKVGLRIPNYVTEQFSELSCVFSFFPSITLESLSDFGITFAVSLTAHSEIHTNFRAFTVEVSVEILDHFIVATLSYTYFVFSYKSQRSRLVEFLELRSGNATLGALFGCMFAFMYITTYGADKFLFHCELSLDCYELIDSRLIKRDSNQQASKFFL</sequence>
<name>J9C584_9ZZZZ</name>
<feature type="transmembrane region" description="Helical" evidence="1">
    <location>
        <begin position="143"/>
        <end position="163"/>
    </location>
</feature>
<evidence type="ECO:0000256" key="1">
    <source>
        <dbReference type="SAM" id="Phobius"/>
    </source>
</evidence>
<keyword evidence="1" id="KW-0472">Membrane</keyword>
<proteinExistence type="predicted"/>
<gene>
    <name evidence="2" type="ORF">EVA_16917</name>
</gene>
<reference evidence="2" key="1">
    <citation type="journal article" date="2012" name="PLoS ONE">
        <title>Gene sets for utilization of primary and secondary nutrition supplies in the distal gut of endangered iberian lynx.</title>
        <authorList>
            <person name="Alcaide M."/>
            <person name="Messina E."/>
            <person name="Richter M."/>
            <person name="Bargiela R."/>
            <person name="Peplies J."/>
            <person name="Huws S.A."/>
            <person name="Newbold C.J."/>
            <person name="Golyshin P.N."/>
            <person name="Simon M.A."/>
            <person name="Lopez G."/>
            <person name="Yakimov M.M."/>
            <person name="Ferrer M."/>
        </authorList>
    </citation>
    <scope>NUCLEOTIDE SEQUENCE</scope>
</reference>
<dbReference type="EMBL" id="AMCI01006072">
    <property type="protein sequence ID" value="EJW94980.1"/>
    <property type="molecule type" value="Genomic_DNA"/>
</dbReference>
<keyword evidence="1" id="KW-0812">Transmembrane</keyword>
<organism evidence="2">
    <name type="scientific">gut metagenome</name>
    <dbReference type="NCBI Taxonomy" id="749906"/>
    <lineage>
        <taxon>unclassified sequences</taxon>
        <taxon>metagenomes</taxon>
        <taxon>organismal metagenomes</taxon>
    </lineage>
</organism>
<keyword evidence="1" id="KW-1133">Transmembrane helix</keyword>
<evidence type="ECO:0000313" key="2">
    <source>
        <dbReference type="EMBL" id="EJW94980.1"/>
    </source>
</evidence>
<feature type="transmembrane region" description="Helical" evidence="1">
    <location>
        <begin position="107"/>
        <end position="123"/>
    </location>
</feature>
<protein>
    <submittedName>
        <fullName evidence="2">Membrane protein</fullName>
    </submittedName>
</protein>
<dbReference type="AlphaFoldDB" id="J9C584"/>